<dbReference type="InterPro" id="IPR005135">
    <property type="entry name" value="Endo/exonuclease/phosphatase"/>
</dbReference>
<dbReference type="GO" id="GO:0003676">
    <property type="term" value="F:nucleic acid binding"/>
    <property type="evidence" value="ECO:0007669"/>
    <property type="project" value="InterPro"/>
</dbReference>
<dbReference type="PANTHER" id="PTHR33116">
    <property type="entry name" value="REVERSE TRANSCRIPTASE ZINC-BINDING DOMAIN-CONTAINING PROTEIN-RELATED-RELATED"/>
    <property type="match status" value="1"/>
</dbReference>
<name>A0A2N9J809_FAGSY</name>
<dbReference type="EMBL" id="OIVN01006419">
    <property type="protein sequence ID" value="SPD32755.1"/>
    <property type="molecule type" value="Genomic_DNA"/>
</dbReference>
<dbReference type="SUPFAM" id="SSF53098">
    <property type="entry name" value="Ribonuclease H-like"/>
    <property type="match status" value="1"/>
</dbReference>
<dbReference type="InterPro" id="IPR000477">
    <property type="entry name" value="RT_dom"/>
</dbReference>
<dbReference type="CDD" id="cd01650">
    <property type="entry name" value="RT_nLTR_like"/>
    <property type="match status" value="1"/>
</dbReference>
<dbReference type="Pfam" id="PF03372">
    <property type="entry name" value="Exo_endo_phos"/>
    <property type="match status" value="1"/>
</dbReference>
<dbReference type="InterPro" id="IPR025836">
    <property type="entry name" value="Zn_knuckle_CX2CX4HX4C"/>
</dbReference>
<dbReference type="Pfam" id="PF00078">
    <property type="entry name" value="RVT_1"/>
    <property type="match status" value="1"/>
</dbReference>
<organism evidence="3">
    <name type="scientific">Fagus sylvatica</name>
    <name type="common">Beechnut</name>
    <dbReference type="NCBI Taxonomy" id="28930"/>
    <lineage>
        <taxon>Eukaryota</taxon>
        <taxon>Viridiplantae</taxon>
        <taxon>Streptophyta</taxon>
        <taxon>Embryophyta</taxon>
        <taxon>Tracheophyta</taxon>
        <taxon>Spermatophyta</taxon>
        <taxon>Magnoliopsida</taxon>
        <taxon>eudicotyledons</taxon>
        <taxon>Gunneridae</taxon>
        <taxon>Pentapetalae</taxon>
        <taxon>rosids</taxon>
        <taxon>fabids</taxon>
        <taxon>Fagales</taxon>
        <taxon>Fagaceae</taxon>
        <taxon>Fagus</taxon>
    </lineage>
</organism>
<dbReference type="Pfam" id="PF13966">
    <property type="entry name" value="zf-RVT"/>
    <property type="match status" value="1"/>
</dbReference>
<dbReference type="Pfam" id="PF14392">
    <property type="entry name" value="zf-CCHC_4"/>
    <property type="match status" value="1"/>
</dbReference>
<feature type="compositionally biased region" description="Low complexity" evidence="1">
    <location>
        <begin position="291"/>
        <end position="303"/>
    </location>
</feature>
<dbReference type="PANTHER" id="PTHR33116:SF86">
    <property type="entry name" value="REVERSE TRANSCRIPTASE DOMAIN-CONTAINING PROTEIN"/>
    <property type="match status" value="1"/>
</dbReference>
<feature type="region of interest" description="Disordered" evidence="1">
    <location>
        <begin position="1665"/>
        <end position="1684"/>
    </location>
</feature>
<feature type="compositionally biased region" description="Low complexity" evidence="1">
    <location>
        <begin position="312"/>
        <end position="322"/>
    </location>
</feature>
<dbReference type="InterPro" id="IPR025558">
    <property type="entry name" value="DUF4283"/>
</dbReference>
<dbReference type="Gene3D" id="3.60.10.10">
    <property type="entry name" value="Endonuclease/exonuclease/phosphatase"/>
    <property type="match status" value="1"/>
</dbReference>
<dbReference type="InterPro" id="IPR036397">
    <property type="entry name" value="RNaseH_sf"/>
</dbReference>
<dbReference type="PROSITE" id="PS50878">
    <property type="entry name" value="RT_POL"/>
    <property type="match status" value="1"/>
</dbReference>
<feature type="region of interest" description="Disordered" evidence="1">
    <location>
        <begin position="252"/>
        <end position="340"/>
    </location>
</feature>
<dbReference type="CDD" id="cd06222">
    <property type="entry name" value="RNase_H_like"/>
    <property type="match status" value="1"/>
</dbReference>
<gene>
    <name evidence="3" type="ORF">FSB_LOCUS60637</name>
</gene>
<dbReference type="InterPro" id="IPR043502">
    <property type="entry name" value="DNA/RNA_pol_sf"/>
</dbReference>
<dbReference type="Pfam" id="PF14111">
    <property type="entry name" value="DUF4283"/>
    <property type="match status" value="1"/>
</dbReference>
<evidence type="ECO:0000256" key="1">
    <source>
        <dbReference type="SAM" id="MobiDB-lite"/>
    </source>
</evidence>
<sequence length="1842" mass="211016">METLEGLWEKFSLSEVEGSMVDLLSTSDQPKSFLAAKFLTRRILNVESVARTFKPLWRTDHGFTVRDMNDNRLVFVFEDAADRERVMMGEPWAYDKHLVVLQRIEEDEAIDEVLFRETSFWVQLHGLPVRRMNHETAAILGSSLGTIVHVAEGEANVEGGTAMRLRVSLDITKPLCRGRKVRFEKDRETWISFRYERLPNFCYWCGHVTHSDKDCPHWLRNKDSLQLEDQQFGPWLRASTDRPWRKLEIKVEGIVRQPQPKPKPPQTRPQPPPQTRPPTHKPPSKNTTTAPPNQTPYQDQTPPQNNPPPPSQKNDQTPSQTTTPPPANTTVYQPPPLFDFPTNMEVEENPGFIPDFSEPINRGEDFFESRLREIDTAIDYHPKFKENIPERDITSILASSLTPQSEPIPKHVPHAVLNDITNLHPRSASAKKSWKKLARAKVNNDSPILEPIHTKHTSSYLEDNESHAEIPPRTMNVLAWNCRGLGNPRTVQELARLVRAQDPSVVFLIETWQDDGPLERLRCQLQYENKFVASSRNKGGGLCLFWKKEVNLRVHSFSPSHIDSIINEHQQDTWRLTGFYGAPETRNREDSWALLRRLSSQHSIPWCCLGDFNELVRLEEKQGRHCRSDRQMQLFRDVLDDCGFIDLGFTGPPFTWTNNRSGDMTWERLDRAVATTDWVTLFPSARVHHLDCRWSDHKPIWVGTEKMVTPFRKPFRFEEVWTSDLGCAETIEASWRKPKTGVPMYSVWEKIQECRRGLKQWSKQSFGSIKQQICETEDQLKAAEAKSMMGRDHVQVITLKNKLHTLLAKDERMWRQRSRVEWLREGDQNTRYFHSKATHRRRRNHVYRLRDNSGIWTSTQDQVPPLFINYYNSLFTTANPAHIEKVADCIAPVVTDEMNSSLSREFTSDEVIRALKQMAPLKAPGPDGLPPVFYQKYWHLIGADVTKAVLTCLNTGKILKAINHTYITLIPKVKNPEDVKEFRPISLCNVIYKLIAKVLTNRLKSILPKVVSESQSAFVPGRLITDNILVAFETLHHMHHQKTGKFGSMALKLDMSKAYDRVEWKYLKCVMQQMGFHSKWVTLMMECITTVSYSILINGEPHGFIKPSRGLRQGDPLSPYLFLFCAEGFHALIQRTKIEGELKGVSISRGGPKLTHLFFADDSLLFCKATTHDVTRVQDILQDYEYASGQQINKSKTTIFFSKSTSQADQNTILGMLGVPAIKQYEKYLGLPSFVGRAKYSSFAQIKERVWSKLKGWKERLISQAGREILIKAVAQAIPTYAMSCFRLPARLIKEIEVLIRRFWWGQSGDRGKMHWMPWSTLCKSKKLGGLGLRDLGMFNEALLAKQVWRLMHNTSSLFYRVFKAKYFPRSSILEAKPNSRGSIAWKSILGASQLINKGLIWRVGSGSKIRIWEDKWLPTRDHNAILSPRPPQSPLTYVRQLIDEHSNTWKEGIINSSFMPCEAEAILGIPLSSTNASDTAVWGGTQDGVYSVRSGYHSLLEASYRDNPGPSDTSFAAQVWHTTWSLKVPAKVRHFLWRACHESLPTRLNLHHRHVLPDPRCESCTDTNETVIHALWQCKSLEAVWSSVPWGRRLINNPYLNFMELFHHCHSVLSTLELQLFAITTWAIWYRRNCLRLNQQPVAIHQLMPRAQQILSEFQAAQEIPASTSGPSDPPSPISWQPPHPGRYKVNYDGAFFEETNEAGIGVVIRNHMGEVMASLCQRVPFPHSVEAMEAYAARSAIELSRDLGFKEFDMEGDSKTVVNALCNPEPCNTLYGHLVNDTKRIAQADLSVLYLHTKRDGNVLAHSLAKRAKVSKSYEVWMESVPPDLISILCNDFITQ</sequence>
<protein>
    <recommendedName>
        <fullName evidence="2">Reverse transcriptase domain-containing protein</fullName>
    </recommendedName>
</protein>
<dbReference type="InterPro" id="IPR012337">
    <property type="entry name" value="RNaseH-like_sf"/>
</dbReference>
<feature type="compositionally biased region" description="Pro residues" evidence="1">
    <location>
        <begin position="1673"/>
        <end position="1684"/>
    </location>
</feature>
<dbReference type="InterPro" id="IPR026960">
    <property type="entry name" value="RVT-Znf"/>
</dbReference>
<proteinExistence type="predicted"/>
<feature type="compositionally biased region" description="Pro residues" evidence="1">
    <location>
        <begin position="323"/>
        <end position="338"/>
    </location>
</feature>
<feature type="compositionally biased region" description="Pro residues" evidence="1">
    <location>
        <begin position="259"/>
        <end position="276"/>
    </location>
</feature>
<dbReference type="Pfam" id="PF13456">
    <property type="entry name" value="RVT_3"/>
    <property type="match status" value="1"/>
</dbReference>
<reference evidence="3" key="1">
    <citation type="submission" date="2018-02" db="EMBL/GenBank/DDBJ databases">
        <authorList>
            <person name="Cohen D.B."/>
            <person name="Kent A.D."/>
        </authorList>
    </citation>
    <scope>NUCLEOTIDE SEQUENCE</scope>
</reference>
<dbReference type="SUPFAM" id="SSF56672">
    <property type="entry name" value="DNA/RNA polymerases"/>
    <property type="match status" value="1"/>
</dbReference>
<dbReference type="InterPro" id="IPR002156">
    <property type="entry name" value="RNaseH_domain"/>
</dbReference>
<dbReference type="Gene3D" id="3.30.420.10">
    <property type="entry name" value="Ribonuclease H-like superfamily/Ribonuclease H"/>
    <property type="match status" value="1"/>
</dbReference>
<dbReference type="InterPro" id="IPR036691">
    <property type="entry name" value="Endo/exonu/phosph_ase_sf"/>
</dbReference>
<dbReference type="GO" id="GO:0004523">
    <property type="term" value="F:RNA-DNA hybrid ribonuclease activity"/>
    <property type="evidence" value="ECO:0007669"/>
    <property type="project" value="InterPro"/>
</dbReference>
<dbReference type="InterPro" id="IPR044730">
    <property type="entry name" value="RNase_H-like_dom_plant"/>
</dbReference>
<evidence type="ECO:0000259" key="2">
    <source>
        <dbReference type="PROSITE" id="PS50878"/>
    </source>
</evidence>
<accession>A0A2N9J809</accession>
<dbReference type="SUPFAM" id="SSF56219">
    <property type="entry name" value="DNase I-like"/>
    <property type="match status" value="1"/>
</dbReference>
<feature type="domain" description="Reverse transcriptase" evidence="2">
    <location>
        <begin position="951"/>
        <end position="1233"/>
    </location>
</feature>
<evidence type="ECO:0000313" key="3">
    <source>
        <dbReference type="EMBL" id="SPD32755.1"/>
    </source>
</evidence>